<keyword evidence="2" id="KW-1185">Reference proteome</keyword>
<accession>W5TVL9</accession>
<dbReference type="eggNOG" id="COG1846">
    <property type="taxonomic scope" value="Bacteria"/>
</dbReference>
<organism evidence="1 2">
    <name type="scientific">Nocardia nova SH22a</name>
    <dbReference type="NCBI Taxonomy" id="1415166"/>
    <lineage>
        <taxon>Bacteria</taxon>
        <taxon>Bacillati</taxon>
        <taxon>Actinomycetota</taxon>
        <taxon>Actinomycetes</taxon>
        <taxon>Mycobacteriales</taxon>
        <taxon>Nocardiaceae</taxon>
        <taxon>Nocardia</taxon>
    </lineage>
</organism>
<dbReference type="RefSeq" id="WP_038551060.1">
    <property type="nucleotide sequence ID" value="NZ_CP006850.1"/>
</dbReference>
<evidence type="ECO:0008006" key="3">
    <source>
        <dbReference type="Google" id="ProtNLM"/>
    </source>
</evidence>
<gene>
    <name evidence="1" type="ORF">NONO_c64610</name>
</gene>
<evidence type="ECO:0000313" key="1">
    <source>
        <dbReference type="EMBL" id="AHH21231.1"/>
    </source>
</evidence>
<reference evidence="1 2" key="1">
    <citation type="journal article" date="2014" name="Appl. Environ. Microbiol.">
        <title>Insights into the Microbial Degradation of Rubber and Gutta-Percha by Analysis of the Complete Genome of Nocardia nova SH22a.</title>
        <authorList>
            <person name="Luo Q."/>
            <person name="Hiessl S."/>
            <person name="Poehlein A."/>
            <person name="Daniel R."/>
            <person name="Steinbuchel A."/>
        </authorList>
    </citation>
    <scope>NUCLEOTIDE SEQUENCE [LARGE SCALE GENOMIC DNA]</scope>
    <source>
        <strain evidence="1">SH22a</strain>
    </source>
</reference>
<dbReference type="PANTHER" id="PTHR36221">
    <property type="entry name" value="DUF742 DOMAIN-CONTAINING PROTEIN"/>
    <property type="match status" value="1"/>
</dbReference>
<dbReference type="PATRIC" id="fig|1415166.3.peg.6640"/>
<evidence type="ECO:0000313" key="2">
    <source>
        <dbReference type="Proteomes" id="UP000019150"/>
    </source>
</evidence>
<dbReference type="EMBL" id="CP006850">
    <property type="protein sequence ID" value="AHH21231.1"/>
    <property type="molecule type" value="Genomic_DNA"/>
</dbReference>
<dbReference type="Pfam" id="PF05331">
    <property type="entry name" value="DUF742"/>
    <property type="match status" value="1"/>
</dbReference>
<dbReference type="KEGG" id="nno:NONO_c64610"/>
<dbReference type="PANTHER" id="PTHR36221:SF1">
    <property type="entry name" value="DUF742 DOMAIN-CONTAINING PROTEIN"/>
    <property type="match status" value="1"/>
</dbReference>
<protein>
    <recommendedName>
        <fullName evidence="3">DUF742 domain-containing protein</fullName>
    </recommendedName>
</protein>
<proteinExistence type="predicted"/>
<sequence>MSSGDRPGDEDAWFDEEAGPVVRLYAVTRGRGRSDRPELDMLTLVVDIGRGTALRRHEPEYASIVELCVTPQSVAEVAARLGLPLTMTKVLVGDLIDDGRLEYRQPRHEDAGDVGVLKALLDGIRGL</sequence>
<name>W5TVL9_9NOCA</name>
<dbReference type="AlphaFoldDB" id="W5TVL9"/>
<dbReference type="InterPro" id="IPR007995">
    <property type="entry name" value="DUF742"/>
</dbReference>
<dbReference type="Proteomes" id="UP000019150">
    <property type="component" value="Chromosome"/>
</dbReference>
<dbReference type="STRING" id="1415166.NONO_c64610"/>
<dbReference type="HOGENOM" id="CLU_074078_3_0_11"/>
<dbReference type="OrthoDB" id="4244884at2"/>